<feature type="region of interest" description="Disordered" evidence="1">
    <location>
        <begin position="86"/>
        <end position="122"/>
    </location>
</feature>
<evidence type="ECO:0000256" key="1">
    <source>
        <dbReference type="SAM" id="MobiDB-lite"/>
    </source>
</evidence>
<name>A0A833QKS2_9POAL</name>
<dbReference type="AlphaFoldDB" id="A0A833QKS2"/>
<sequence>MEEKKEEEDIKEHGEGANGVNGIVEMDNGEVIVDTEIDFKPIEHPPEPPDEDLPIKCPIPDPLSLMIDEVFEEPCTDSLQTIADLLEQKEPSTEKSSGTDDEIEKHQTPLPEHATATHKSPHQKFLQVFNQCKELHA</sequence>
<reference evidence="2" key="1">
    <citation type="submission" date="2020-01" db="EMBL/GenBank/DDBJ databases">
        <title>Genome sequence of Kobresia littledalei, the first chromosome-level genome in the family Cyperaceae.</title>
        <authorList>
            <person name="Qu G."/>
        </authorList>
    </citation>
    <scope>NUCLEOTIDE SEQUENCE</scope>
    <source>
        <strain evidence="2">C.B.Clarke</strain>
        <tissue evidence="2">Leaf</tissue>
    </source>
</reference>
<comment type="caution">
    <text evidence="2">The sequence shown here is derived from an EMBL/GenBank/DDBJ whole genome shotgun (WGS) entry which is preliminary data.</text>
</comment>
<proteinExistence type="predicted"/>
<dbReference type="PANTHER" id="PTHR34196:SF4">
    <property type="entry name" value="OS06G0208200 PROTEIN"/>
    <property type="match status" value="1"/>
</dbReference>
<accession>A0A833QKS2</accession>
<dbReference type="PANTHER" id="PTHR34196">
    <property type="entry name" value="OS02G0697700 PROTEIN"/>
    <property type="match status" value="1"/>
</dbReference>
<feature type="region of interest" description="Disordered" evidence="1">
    <location>
        <begin position="1"/>
        <end position="25"/>
    </location>
</feature>
<dbReference type="OrthoDB" id="692919at2759"/>
<dbReference type="Proteomes" id="UP000623129">
    <property type="component" value="Unassembled WGS sequence"/>
</dbReference>
<gene>
    <name evidence="2" type="ORF">FCM35_KLT11594</name>
</gene>
<organism evidence="2 3">
    <name type="scientific">Carex littledalei</name>
    <dbReference type="NCBI Taxonomy" id="544730"/>
    <lineage>
        <taxon>Eukaryota</taxon>
        <taxon>Viridiplantae</taxon>
        <taxon>Streptophyta</taxon>
        <taxon>Embryophyta</taxon>
        <taxon>Tracheophyta</taxon>
        <taxon>Spermatophyta</taxon>
        <taxon>Magnoliopsida</taxon>
        <taxon>Liliopsida</taxon>
        <taxon>Poales</taxon>
        <taxon>Cyperaceae</taxon>
        <taxon>Cyperoideae</taxon>
        <taxon>Cariceae</taxon>
        <taxon>Carex</taxon>
        <taxon>Carex subgen. Euthyceras</taxon>
    </lineage>
</organism>
<feature type="compositionally biased region" description="Basic and acidic residues" evidence="1">
    <location>
        <begin position="1"/>
        <end position="15"/>
    </location>
</feature>
<dbReference type="EMBL" id="SWLB01000022">
    <property type="protein sequence ID" value="KAF3324127.1"/>
    <property type="molecule type" value="Genomic_DNA"/>
</dbReference>
<keyword evidence="3" id="KW-1185">Reference proteome</keyword>
<evidence type="ECO:0000313" key="3">
    <source>
        <dbReference type="Proteomes" id="UP000623129"/>
    </source>
</evidence>
<protein>
    <submittedName>
        <fullName evidence="2">Uncharacterized protein</fullName>
    </submittedName>
</protein>
<evidence type="ECO:0000313" key="2">
    <source>
        <dbReference type="EMBL" id="KAF3324127.1"/>
    </source>
</evidence>